<gene>
    <name evidence="3" type="ORF">DVZ84_30640</name>
</gene>
<dbReference type="Pfam" id="PF00326">
    <property type="entry name" value="Peptidase_S9"/>
    <property type="match status" value="1"/>
</dbReference>
<evidence type="ECO:0000313" key="4">
    <source>
        <dbReference type="Proteomes" id="UP000253742"/>
    </source>
</evidence>
<feature type="domain" description="Peptidase S9 prolyl oligopeptidase catalytic" evidence="2">
    <location>
        <begin position="413"/>
        <end position="627"/>
    </location>
</feature>
<evidence type="ECO:0000259" key="2">
    <source>
        <dbReference type="Pfam" id="PF00326"/>
    </source>
</evidence>
<dbReference type="Gene3D" id="3.40.50.1820">
    <property type="entry name" value="alpha/beta hydrolase"/>
    <property type="match status" value="1"/>
</dbReference>
<comment type="caution">
    <text evidence="3">The sequence shown here is derived from an EMBL/GenBank/DDBJ whole genome shotgun (WGS) entry which is preliminary data.</text>
</comment>
<dbReference type="InterPro" id="IPR011042">
    <property type="entry name" value="6-blade_b-propeller_TolB-like"/>
</dbReference>
<sequence>MTSAAPVIPVEDFFRSPVATGGSISPDGTKIAYLAPEGGRLNVWIRGVDADPADAVCVTHDHHRDVHGYHWTDDPRWLLYTQDGDGDENWHLHRVDLNDPDAPAVDLTPFPGARVLEFWLPGGLPGTVVAELNQRRLDQFDVHRIDIATGRTTMMAQNPGHIGGWLCGRNGELFATVIPATGGHEIHAWDTATGTSRPIAAYDGADLPMGLTPTTVTPDGSGIWIGSNRDSDLIRLVRLDAVTGDETVVDSHPAYELDTRAGVHPMYPSPLILSERTGEVLAVRYLGERQVIHVLDPHFADVYERLSALNDGDLAFVSSDESERRWVVSFTHDTEPGVTYYYDHDTGESRELFRPYPHLDPEALAKKRPVAFAARDGLRVHAYLTLPVGVEPVALPLLLFVHGGPWFRDGYGYESRIQLLANRGYAVLQVNMRGSSGYGKAFTRAALGEFAGRMHDDLVDAVDWAVKAGYADPDRVGICGGSYGGYSALVGVTFTPDVFAAAVDICGISNLANFMRTLPEFARIQIGNNWYTYVGNPDIPEQEADMLARSPITRVDQVSTPLMVIQGSNDIRVVKEESDLMVEAVRARGVEVEYIVKDDEGHRFQNTENLIDAYQVMERFLARHLGGRQTQR</sequence>
<dbReference type="InterPro" id="IPR001375">
    <property type="entry name" value="Peptidase_S9_cat"/>
</dbReference>
<evidence type="ECO:0000313" key="3">
    <source>
        <dbReference type="EMBL" id="RDD85278.1"/>
    </source>
</evidence>
<reference evidence="3 4" key="1">
    <citation type="submission" date="2018-07" db="EMBL/GenBank/DDBJ databases">
        <title>Genome guided investigation of antibiotics producing actinomycetales strain isolated from a Macau mangrove ecosystem.</title>
        <authorList>
            <person name="Hu D."/>
        </authorList>
    </citation>
    <scope>NUCLEOTIDE SEQUENCE [LARGE SCALE GENOMIC DNA]</scope>
    <source>
        <strain evidence="3 4">2297</strain>
    </source>
</reference>
<dbReference type="Proteomes" id="UP000253742">
    <property type="component" value="Unassembled WGS sequence"/>
</dbReference>
<keyword evidence="1" id="KW-0378">Hydrolase</keyword>
<dbReference type="GO" id="GO:0006508">
    <property type="term" value="P:proteolysis"/>
    <property type="evidence" value="ECO:0007669"/>
    <property type="project" value="InterPro"/>
</dbReference>
<dbReference type="SUPFAM" id="SSF53474">
    <property type="entry name" value="alpha/beta-Hydrolases"/>
    <property type="match status" value="1"/>
</dbReference>
<dbReference type="SUPFAM" id="SSF82171">
    <property type="entry name" value="DPP6 N-terminal domain-like"/>
    <property type="match status" value="1"/>
</dbReference>
<dbReference type="AlphaFoldDB" id="A0A369UZR5"/>
<name>A0A369UZR5_9ACTN</name>
<organism evidence="3 4">
    <name type="scientific">Streptomyces parvulus</name>
    <dbReference type="NCBI Taxonomy" id="146923"/>
    <lineage>
        <taxon>Bacteria</taxon>
        <taxon>Bacillati</taxon>
        <taxon>Actinomycetota</taxon>
        <taxon>Actinomycetes</taxon>
        <taxon>Kitasatosporales</taxon>
        <taxon>Streptomycetaceae</taxon>
        <taxon>Streptomyces</taxon>
    </lineage>
</organism>
<dbReference type="OrthoDB" id="128799at2"/>
<accession>A0A369UZR5</accession>
<dbReference type="EMBL" id="QQBH01000028">
    <property type="protein sequence ID" value="RDD85278.1"/>
    <property type="molecule type" value="Genomic_DNA"/>
</dbReference>
<dbReference type="InterPro" id="IPR029058">
    <property type="entry name" value="AB_hydrolase_fold"/>
</dbReference>
<dbReference type="GO" id="GO:0004252">
    <property type="term" value="F:serine-type endopeptidase activity"/>
    <property type="evidence" value="ECO:0007669"/>
    <property type="project" value="TreeGrafter"/>
</dbReference>
<proteinExistence type="predicted"/>
<protein>
    <submittedName>
        <fullName evidence="3">S9 family peptidase</fullName>
    </submittedName>
</protein>
<dbReference type="PANTHER" id="PTHR42776:SF27">
    <property type="entry name" value="DIPEPTIDYL PEPTIDASE FAMILY MEMBER 6"/>
    <property type="match status" value="1"/>
</dbReference>
<evidence type="ECO:0000256" key="1">
    <source>
        <dbReference type="ARBA" id="ARBA00022801"/>
    </source>
</evidence>
<dbReference type="PANTHER" id="PTHR42776">
    <property type="entry name" value="SERINE PEPTIDASE S9 FAMILY MEMBER"/>
    <property type="match status" value="1"/>
</dbReference>
<dbReference type="Gene3D" id="2.120.10.30">
    <property type="entry name" value="TolB, C-terminal domain"/>
    <property type="match status" value="1"/>
</dbReference>